<evidence type="ECO:0000313" key="3">
    <source>
        <dbReference type="Proteomes" id="UP000596660"/>
    </source>
</evidence>
<protein>
    <submittedName>
        <fullName evidence="2">Uncharacterized protein</fullName>
    </submittedName>
</protein>
<dbReference type="PANTHER" id="PTHR31115">
    <property type="entry name" value="OS05G0107300 PROTEIN"/>
    <property type="match status" value="1"/>
</dbReference>
<evidence type="ECO:0000256" key="1">
    <source>
        <dbReference type="SAM" id="MobiDB-lite"/>
    </source>
</evidence>
<organism evidence="2 3">
    <name type="scientific">Chenopodium quinoa</name>
    <name type="common">Quinoa</name>
    <dbReference type="NCBI Taxonomy" id="63459"/>
    <lineage>
        <taxon>Eukaryota</taxon>
        <taxon>Viridiplantae</taxon>
        <taxon>Streptophyta</taxon>
        <taxon>Embryophyta</taxon>
        <taxon>Tracheophyta</taxon>
        <taxon>Spermatophyta</taxon>
        <taxon>Magnoliopsida</taxon>
        <taxon>eudicotyledons</taxon>
        <taxon>Gunneridae</taxon>
        <taxon>Pentapetalae</taxon>
        <taxon>Caryophyllales</taxon>
        <taxon>Chenopodiaceae</taxon>
        <taxon>Chenopodioideae</taxon>
        <taxon>Atripliceae</taxon>
        <taxon>Chenopodium</taxon>
    </lineage>
</organism>
<feature type="compositionally biased region" description="Basic and acidic residues" evidence="1">
    <location>
        <begin position="1179"/>
        <end position="1191"/>
    </location>
</feature>
<feature type="region of interest" description="Disordered" evidence="1">
    <location>
        <begin position="1152"/>
        <end position="1201"/>
    </location>
</feature>
<gene>
    <name evidence="2" type="primary">LOC110689603</name>
</gene>
<dbReference type="EnsemblPlants" id="AUR62039212-RA">
    <property type="protein sequence ID" value="AUR62039212-RA:cds"/>
    <property type="gene ID" value="AUR62039212"/>
</dbReference>
<evidence type="ECO:0000313" key="2">
    <source>
        <dbReference type="EnsemblPlants" id="AUR62039212-RA:cds"/>
    </source>
</evidence>
<reference evidence="2" key="2">
    <citation type="submission" date="2021-03" db="UniProtKB">
        <authorList>
            <consortium name="EnsemblPlants"/>
        </authorList>
    </citation>
    <scope>IDENTIFICATION</scope>
</reference>
<dbReference type="AlphaFoldDB" id="A0A803N259"/>
<dbReference type="OMA" id="SEKYDCH"/>
<accession>A0A803N259</accession>
<sequence>MDNQVAIIPLHNIEDYGGEWRHHLSLETNVELYEIFSIREVWDDNLEDEFGLIRDIVAMDIEFPEIEKGWGRGFWVGWSESKTDWKGMGFGRGGVMASPDVPSLHQCLSLEHISFGTRKYTRSGELRRALGVSLGSTSEDLPVRASNFRPSPPVATEELKQIRESVLNASIKARARSEMFCDSINKLEKYYRDTMGSKKRQRTDFLSHDKPNGSSLLKMAGQPRNLVDQSAQRLEDRAKPSGMNKRFLTSATELRVDNKSGSLLKDQMITENINIIKTANGPSIPEERVLRLSAVGDGWDKNMMKRKRSVGTVSNRSADNDIKRTMNSEPSIDSKLATYDNSLRLSGRSNSKQGTSTGTPAALIKGKISRAPRTGSVMAVNSSSDVQASSEGCEGWEQPTSTNKVISLDLMQNNHRAANSSYMLGQWVGQRQQKSSRSRRTNVVSPVSNNDESQISTVKFSPVIAAKFSQNGSVGCLESVDSHNNNLKSKIKVESIASPGLISEGEDSKDLELRLEEKGTDCSDVVLTGKGKMRSFIFPTKRNKNVPIENVGDGMRRQGRTVRGLSLSSPGLSQPEPKLENVPTAKRIQSTRPGSEKIKSKSGRPPSKKMSDGRAFTRNSVESDDDREELLAAAAAARKASHICCSGRFWKKMEPIFGTASSQDVRYMKQQLSLAEELPDSLSVIPGAQYNIMGVFVRKEKVDVSSGNKVCDSNQFVDKDESLSGELFGEKRSDKFSSLYQRVLSALIEEDDSEGTYNGNEGVSMSLQCASDDSHCGSCNYVDADIRDRDRFDSEAESMVDFQIQKRCSGDRISCNKSVTSNTTRNGSMSDSLYSSGRWLGDDGFSHSDAEFVSGNWHNDFSGSQPSDMTASATFLDPQYQLMCVDDKLMLELQSIGLYLDAMPDLADGEVIDRDITELNEGLCEQIGKKKNNLVKIDKAVEDDREREKRFIELVAMEQLIQMAYKRRMACRRNNASKTVMRKVSKQVAMGFIERTLVRCKKFELTGRSCFSEPALQNVLFAAPHTNDAGFSIATDYHTGHGAPKCRVDSAKAEFNSFSVLDSCTDDFGRGYIDSPKAAGRSSVRSFPELESLSHKGKKRELLLDDVGGTSRGAIAFGSSVIGGAKAKRSERDRDHSRGALMATAACENQSVVSFSTDQKPKTKPKNSTSAIKPTSSSEQRKNTENKRGRELGLSGNAPEDACHESEEHIDFDSIEQLDIPNDPNVPEDFSNWLTGLQDYDSIGLEIPMDDLNMVVM</sequence>
<reference evidence="2" key="1">
    <citation type="journal article" date="2017" name="Nature">
        <title>The genome of Chenopodium quinoa.</title>
        <authorList>
            <person name="Jarvis D.E."/>
            <person name="Ho Y.S."/>
            <person name="Lightfoot D.J."/>
            <person name="Schmoeckel S.M."/>
            <person name="Li B."/>
            <person name="Borm T.J.A."/>
            <person name="Ohyanagi H."/>
            <person name="Mineta K."/>
            <person name="Michell C.T."/>
            <person name="Saber N."/>
            <person name="Kharbatia N.M."/>
            <person name="Rupper R.R."/>
            <person name="Sharp A.R."/>
            <person name="Dally N."/>
            <person name="Boughton B.A."/>
            <person name="Woo Y.H."/>
            <person name="Gao G."/>
            <person name="Schijlen E.G.W.M."/>
            <person name="Guo X."/>
            <person name="Momin A.A."/>
            <person name="Negrao S."/>
            <person name="Al-Babili S."/>
            <person name="Gehring C."/>
            <person name="Roessner U."/>
            <person name="Jung C."/>
            <person name="Murphy K."/>
            <person name="Arold S.T."/>
            <person name="Gojobori T."/>
            <person name="van der Linden C.G."/>
            <person name="van Loo E.N."/>
            <person name="Jellen E.N."/>
            <person name="Maughan P.J."/>
            <person name="Tester M."/>
        </authorList>
    </citation>
    <scope>NUCLEOTIDE SEQUENCE [LARGE SCALE GENOMIC DNA]</scope>
    <source>
        <strain evidence="2">cv. PI 614886</strain>
    </source>
</reference>
<feature type="region of interest" description="Disordered" evidence="1">
    <location>
        <begin position="563"/>
        <end position="622"/>
    </location>
</feature>
<name>A0A803N259_CHEQI</name>
<dbReference type="Gramene" id="AUR62039212-RA">
    <property type="protein sequence ID" value="AUR62039212-RA:cds"/>
    <property type="gene ID" value="AUR62039212"/>
</dbReference>
<dbReference type="Proteomes" id="UP000596660">
    <property type="component" value="Unplaced"/>
</dbReference>
<feature type="compositionally biased region" description="Low complexity" evidence="1">
    <location>
        <begin position="564"/>
        <end position="573"/>
    </location>
</feature>
<proteinExistence type="predicted"/>
<feature type="compositionally biased region" description="Polar residues" evidence="1">
    <location>
        <begin position="1166"/>
        <end position="1178"/>
    </location>
</feature>
<keyword evidence="3" id="KW-1185">Reference proteome</keyword>
<dbReference type="PANTHER" id="PTHR31115:SF4">
    <property type="entry name" value="SPECTRIN BETA CHAIN, BRAIN"/>
    <property type="match status" value="1"/>
</dbReference>